<evidence type="ECO:0000313" key="3">
    <source>
        <dbReference type="Proteomes" id="UP000009881"/>
    </source>
</evidence>
<feature type="domain" description="PepSY" evidence="1">
    <location>
        <begin position="50"/>
        <end position="93"/>
    </location>
</feature>
<dbReference type="AlphaFoldDB" id="K9GYE9"/>
<gene>
    <name evidence="2" type="ORF">C882_0219</name>
</gene>
<accession>K9GYE9</accession>
<dbReference type="Proteomes" id="UP000009881">
    <property type="component" value="Unassembled WGS sequence"/>
</dbReference>
<reference evidence="2 3" key="1">
    <citation type="journal article" date="2013" name="Genome Announc.">
        <title>Draft Genome Sequence of an Alphaproteobacterium, Caenispirillum salinarum AK4(T), Isolated from a Solar Saltern.</title>
        <authorList>
            <person name="Khatri I."/>
            <person name="Singh A."/>
            <person name="Korpole S."/>
            <person name="Pinnaka A.K."/>
            <person name="Subramanian S."/>
        </authorList>
    </citation>
    <scope>NUCLEOTIDE SEQUENCE [LARGE SCALE GENOMIC DNA]</scope>
    <source>
        <strain evidence="2 3">AK4</strain>
    </source>
</reference>
<dbReference type="Pfam" id="PF03413">
    <property type="entry name" value="PepSY"/>
    <property type="match status" value="1"/>
</dbReference>
<dbReference type="STRING" id="1238182.C882_0219"/>
<protein>
    <submittedName>
        <fullName evidence="2">Putative membrane protein</fullName>
    </submittedName>
</protein>
<proteinExistence type="predicted"/>
<organism evidence="2 3">
    <name type="scientific">Caenispirillum salinarum AK4</name>
    <dbReference type="NCBI Taxonomy" id="1238182"/>
    <lineage>
        <taxon>Bacteria</taxon>
        <taxon>Pseudomonadati</taxon>
        <taxon>Pseudomonadota</taxon>
        <taxon>Alphaproteobacteria</taxon>
        <taxon>Rhodospirillales</taxon>
        <taxon>Novispirillaceae</taxon>
        <taxon>Caenispirillum</taxon>
    </lineage>
</organism>
<comment type="caution">
    <text evidence="2">The sequence shown here is derived from an EMBL/GenBank/DDBJ whole genome shotgun (WGS) entry which is preliminary data.</text>
</comment>
<sequence>MAALLLLPVLPVLADEDDHEDHERARRALEAGDTLPLAALLERSGIESAGRLIEVELEREHGRLVYELKVLTPLGRVIEHYFDARSGKLLKTEGHDE</sequence>
<name>K9GYE9_9PROT</name>
<dbReference type="EMBL" id="ANHY01000011">
    <property type="protein sequence ID" value="EKV29789.1"/>
    <property type="molecule type" value="Genomic_DNA"/>
</dbReference>
<dbReference type="eggNOG" id="COG3212">
    <property type="taxonomic scope" value="Bacteria"/>
</dbReference>
<evidence type="ECO:0000259" key="1">
    <source>
        <dbReference type="Pfam" id="PF03413"/>
    </source>
</evidence>
<dbReference type="PATRIC" id="fig|1238182.3.peg.2435"/>
<evidence type="ECO:0000313" key="2">
    <source>
        <dbReference type="EMBL" id="EKV29789.1"/>
    </source>
</evidence>
<dbReference type="InterPro" id="IPR025711">
    <property type="entry name" value="PepSY"/>
</dbReference>
<keyword evidence="3" id="KW-1185">Reference proteome</keyword>
<dbReference type="Gene3D" id="3.10.450.40">
    <property type="match status" value="1"/>
</dbReference>